<dbReference type="EMBL" id="JAHESD010000025">
    <property type="protein sequence ID" value="MBT1704093.1"/>
    <property type="molecule type" value="Genomic_DNA"/>
</dbReference>
<evidence type="ECO:0000256" key="2">
    <source>
        <dbReference type="ARBA" id="ARBA00023125"/>
    </source>
</evidence>
<protein>
    <submittedName>
        <fullName evidence="6">TetR/AcrR family transcriptional regulator</fullName>
    </submittedName>
</protein>
<sequence>MPGRPSTFNDEEVVLKAQKVFWTKGYTATSMEDLLKAMGMGLGSFYNAFKGGKKELFQRALAERRLAFEAFKRKLEESNDPIQDIKDFFLSIADTDIQTHMQGCIVVNTAVEMTFVDKDLEKASITILNEVERLFIDTIKQAQKQGKLKTKTKATLLGRYLITLWNGINITRRMHPDRSVLREQIKMQLSLIE</sequence>
<evidence type="ECO:0000256" key="3">
    <source>
        <dbReference type="ARBA" id="ARBA00023163"/>
    </source>
</evidence>
<proteinExistence type="predicted"/>
<keyword evidence="2" id="KW-0238">DNA-binding</keyword>
<dbReference type="PANTHER" id="PTHR47506">
    <property type="entry name" value="TRANSCRIPTIONAL REGULATORY PROTEIN"/>
    <property type="match status" value="1"/>
</dbReference>
<feature type="domain" description="HTH tetR-type" evidence="4">
    <location>
        <begin position="17"/>
        <end position="59"/>
    </location>
</feature>
<dbReference type="Gene3D" id="1.10.10.60">
    <property type="entry name" value="Homeodomain-like"/>
    <property type="match status" value="1"/>
</dbReference>
<dbReference type="Pfam" id="PF00440">
    <property type="entry name" value="TetR_N"/>
    <property type="match status" value="1"/>
</dbReference>
<keyword evidence="3" id="KW-0804">Transcription</keyword>
<dbReference type="SUPFAM" id="SSF48498">
    <property type="entry name" value="Tetracyclin repressor-like, C-terminal domain"/>
    <property type="match status" value="1"/>
</dbReference>
<dbReference type="Pfam" id="PF16925">
    <property type="entry name" value="TetR_C_13"/>
    <property type="match status" value="1"/>
</dbReference>
<evidence type="ECO:0000259" key="4">
    <source>
        <dbReference type="Pfam" id="PF00440"/>
    </source>
</evidence>
<dbReference type="SUPFAM" id="SSF46689">
    <property type="entry name" value="Homeodomain-like"/>
    <property type="match status" value="1"/>
</dbReference>
<feature type="domain" description="Tetracyclin repressor-like C-terminal" evidence="5">
    <location>
        <begin position="101"/>
        <end position="183"/>
    </location>
</feature>
<accession>A0ABS5VST4</accession>
<evidence type="ECO:0000313" key="6">
    <source>
        <dbReference type="EMBL" id="MBT1704093.1"/>
    </source>
</evidence>
<dbReference type="Proteomes" id="UP000772618">
    <property type="component" value="Unassembled WGS sequence"/>
</dbReference>
<evidence type="ECO:0000259" key="5">
    <source>
        <dbReference type="Pfam" id="PF16925"/>
    </source>
</evidence>
<dbReference type="InterPro" id="IPR001647">
    <property type="entry name" value="HTH_TetR"/>
</dbReference>
<evidence type="ECO:0000313" key="7">
    <source>
        <dbReference type="Proteomes" id="UP000772618"/>
    </source>
</evidence>
<dbReference type="Gene3D" id="1.10.357.10">
    <property type="entry name" value="Tetracycline Repressor, domain 2"/>
    <property type="match status" value="1"/>
</dbReference>
<keyword evidence="7" id="KW-1185">Reference proteome</keyword>
<name>A0ABS5VST4_9BACT</name>
<dbReference type="PANTHER" id="PTHR47506:SF1">
    <property type="entry name" value="HTH-TYPE TRANSCRIPTIONAL REGULATOR YJDC"/>
    <property type="match status" value="1"/>
</dbReference>
<dbReference type="InterPro" id="IPR009057">
    <property type="entry name" value="Homeodomain-like_sf"/>
</dbReference>
<reference evidence="6 7" key="1">
    <citation type="submission" date="2021-05" db="EMBL/GenBank/DDBJ databases">
        <title>A Polyphasic approach of four new species of the genus Ohtaekwangia: Ohtaekwangia histidinii sp. nov., Ohtaekwangia cretensis sp. nov., Ohtaekwangia indiensis sp. nov., Ohtaekwangia reichenbachii sp. nov. from diverse environment.</title>
        <authorList>
            <person name="Octaviana S."/>
        </authorList>
    </citation>
    <scope>NUCLEOTIDE SEQUENCE [LARGE SCALE GENOMIC DNA]</scope>
    <source>
        <strain evidence="6 7">PWU20</strain>
    </source>
</reference>
<dbReference type="RefSeq" id="WP_254154054.1">
    <property type="nucleotide sequence ID" value="NZ_JAHESD010000025.1"/>
</dbReference>
<gene>
    <name evidence="6" type="ORF">KK060_12440</name>
</gene>
<evidence type="ECO:0000256" key="1">
    <source>
        <dbReference type="ARBA" id="ARBA00023015"/>
    </source>
</evidence>
<comment type="caution">
    <text evidence="6">The sequence shown here is derived from an EMBL/GenBank/DDBJ whole genome shotgun (WGS) entry which is preliminary data.</text>
</comment>
<organism evidence="6 7">
    <name type="scientific">Chryseosolibacter indicus</name>
    <dbReference type="NCBI Taxonomy" id="2782351"/>
    <lineage>
        <taxon>Bacteria</taxon>
        <taxon>Pseudomonadati</taxon>
        <taxon>Bacteroidota</taxon>
        <taxon>Cytophagia</taxon>
        <taxon>Cytophagales</taxon>
        <taxon>Chryseotaleaceae</taxon>
        <taxon>Chryseosolibacter</taxon>
    </lineage>
</organism>
<keyword evidence="1" id="KW-0805">Transcription regulation</keyword>
<dbReference type="InterPro" id="IPR036271">
    <property type="entry name" value="Tet_transcr_reg_TetR-rel_C_sf"/>
</dbReference>
<dbReference type="InterPro" id="IPR011075">
    <property type="entry name" value="TetR_C"/>
</dbReference>